<keyword evidence="1" id="KW-0863">Zinc-finger</keyword>
<protein>
    <recommendedName>
        <fullName evidence="3">C2H2-type domain-containing protein</fullName>
    </recommendedName>
</protein>
<dbReference type="PROSITE" id="PS00028">
    <property type="entry name" value="ZINC_FINGER_C2H2_1"/>
    <property type="match status" value="1"/>
</dbReference>
<evidence type="ECO:0000259" key="3">
    <source>
        <dbReference type="PROSITE" id="PS50157"/>
    </source>
</evidence>
<evidence type="ECO:0000256" key="2">
    <source>
        <dbReference type="SAM" id="MobiDB-lite"/>
    </source>
</evidence>
<keyword evidence="5" id="KW-1185">Reference proteome</keyword>
<dbReference type="PROSITE" id="PS50157">
    <property type="entry name" value="ZINC_FINGER_C2H2_2"/>
    <property type="match status" value="1"/>
</dbReference>
<feature type="domain" description="C2H2-type" evidence="3">
    <location>
        <begin position="13"/>
        <end position="43"/>
    </location>
</feature>
<feature type="compositionally biased region" description="Basic residues" evidence="2">
    <location>
        <begin position="21"/>
        <end position="35"/>
    </location>
</feature>
<dbReference type="Proteomes" id="UP001215598">
    <property type="component" value="Unassembled WGS sequence"/>
</dbReference>
<organism evidence="4 5">
    <name type="scientific">Mycena metata</name>
    <dbReference type="NCBI Taxonomy" id="1033252"/>
    <lineage>
        <taxon>Eukaryota</taxon>
        <taxon>Fungi</taxon>
        <taxon>Dikarya</taxon>
        <taxon>Basidiomycota</taxon>
        <taxon>Agaricomycotina</taxon>
        <taxon>Agaricomycetes</taxon>
        <taxon>Agaricomycetidae</taxon>
        <taxon>Agaricales</taxon>
        <taxon>Marasmiineae</taxon>
        <taxon>Mycenaceae</taxon>
        <taxon>Mycena</taxon>
    </lineage>
</organism>
<comment type="caution">
    <text evidence="4">The sequence shown here is derived from an EMBL/GenBank/DDBJ whole genome shotgun (WGS) entry which is preliminary data.</text>
</comment>
<dbReference type="SMART" id="SM00355">
    <property type="entry name" value="ZnF_C2H2"/>
    <property type="match status" value="1"/>
</dbReference>
<gene>
    <name evidence="4" type="ORF">B0H16DRAFT_1726886</name>
</gene>
<dbReference type="Gene3D" id="3.30.160.60">
    <property type="entry name" value="Classic Zinc Finger"/>
    <property type="match status" value="1"/>
</dbReference>
<proteinExistence type="predicted"/>
<evidence type="ECO:0000256" key="1">
    <source>
        <dbReference type="PROSITE-ProRule" id="PRU00042"/>
    </source>
</evidence>
<keyword evidence="1" id="KW-0862">Zinc</keyword>
<feature type="compositionally biased region" description="Pro residues" evidence="2">
    <location>
        <begin position="53"/>
        <end position="81"/>
    </location>
</feature>
<feature type="region of interest" description="Disordered" evidence="2">
    <location>
        <begin position="19"/>
        <end position="124"/>
    </location>
</feature>
<dbReference type="GO" id="GO:0008270">
    <property type="term" value="F:zinc ion binding"/>
    <property type="evidence" value="ECO:0007669"/>
    <property type="project" value="UniProtKB-KW"/>
</dbReference>
<dbReference type="InterPro" id="IPR013087">
    <property type="entry name" value="Znf_C2H2_type"/>
</dbReference>
<evidence type="ECO:0000313" key="4">
    <source>
        <dbReference type="EMBL" id="KAJ7745317.1"/>
    </source>
</evidence>
<keyword evidence="1" id="KW-0479">Metal-binding</keyword>
<sequence length="188" mass="21040">MPNVRRQFVADVFPCPEQHCNRKFKTSGGLKKHRQDVHDLRRPRVATPHFEDSPPPNNSPPASPPPSPGPSPPPSPPPVETIPPNRRGTKTEYHPVLDGTPCDSEGYDLPAGTPPPPWEERAADDFSPFNSRAEFEFADFLYREEEMAGLWRHVSMKQLAPFEVICTCESQLLPAPPPLSSWLPTSKF</sequence>
<evidence type="ECO:0000313" key="5">
    <source>
        <dbReference type="Proteomes" id="UP001215598"/>
    </source>
</evidence>
<dbReference type="AlphaFoldDB" id="A0AAD7IKS0"/>
<name>A0AAD7IKS0_9AGAR</name>
<accession>A0AAD7IKS0</accession>
<reference evidence="4" key="1">
    <citation type="submission" date="2023-03" db="EMBL/GenBank/DDBJ databases">
        <title>Massive genome expansion in bonnet fungi (Mycena s.s.) driven by repeated elements and novel gene families across ecological guilds.</title>
        <authorList>
            <consortium name="Lawrence Berkeley National Laboratory"/>
            <person name="Harder C.B."/>
            <person name="Miyauchi S."/>
            <person name="Viragh M."/>
            <person name="Kuo A."/>
            <person name="Thoen E."/>
            <person name="Andreopoulos B."/>
            <person name="Lu D."/>
            <person name="Skrede I."/>
            <person name="Drula E."/>
            <person name="Henrissat B."/>
            <person name="Morin E."/>
            <person name="Kohler A."/>
            <person name="Barry K."/>
            <person name="LaButti K."/>
            <person name="Morin E."/>
            <person name="Salamov A."/>
            <person name="Lipzen A."/>
            <person name="Mereny Z."/>
            <person name="Hegedus B."/>
            <person name="Baldrian P."/>
            <person name="Stursova M."/>
            <person name="Weitz H."/>
            <person name="Taylor A."/>
            <person name="Grigoriev I.V."/>
            <person name="Nagy L.G."/>
            <person name="Martin F."/>
            <person name="Kauserud H."/>
        </authorList>
    </citation>
    <scope>NUCLEOTIDE SEQUENCE</scope>
    <source>
        <strain evidence="4">CBHHK182m</strain>
    </source>
</reference>
<dbReference type="EMBL" id="JARKIB010000083">
    <property type="protein sequence ID" value="KAJ7745317.1"/>
    <property type="molecule type" value="Genomic_DNA"/>
</dbReference>